<dbReference type="EMBL" id="CP017448">
    <property type="protein sequence ID" value="AOV16460.1"/>
    <property type="molecule type" value="Genomic_DNA"/>
</dbReference>
<keyword evidence="1" id="KW-1133">Transmembrane helix</keyword>
<keyword evidence="3" id="KW-1185">Reference proteome</keyword>
<keyword evidence="1" id="KW-0812">Transmembrane</keyword>
<feature type="transmembrane region" description="Helical" evidence="1">
    <location>
        <begin position="38"/>
        <end position="56"/>
    </location>
</feature>
<name>A0A1D8K6A6_9GAMM</name>
<keyword evidence="1" id="KW-0472">Membrane</keyword>
<dbReference type="KEGG" id="aaeo:BJI67_04670"/>
<dbReference type="Proteomes" id="UP000095342">
    <property type="component" value="Chromosome"/>
</dbReference>
<sequence length="64" mass="7509">MWFSSAMLPLHHGSSNFLLEKLKQFVTLNPNLHDIPKFIGNGIAIVLLWYGIDWVIRRKQRMES</sequence>
<organism evidence="2 3">
    <name type="scientific">Acidihalobacter aeolianus</name>
    <dbReference type="NCBI Taxonomy" id="2792603"/>
    <lineage>
        <taxon>Bacteria</taxon>
        <taxon>Pseudomonadati</taxon>
        <taxon>Pseudomonadota</taxon>
        <taxon>Gammaproteobacteria</taxon>
        <taxon>Chromatiales</taxon>
        <taxon>Ectothiorhodospiraceae</taxon>
        <taxon>Acidihalobacter</taxon>
    </lineage>
</organism>
<proteinExistence type="predicted"/>
<reference evidence="2 3" key="1">
    <citation type="submission" date="2016-09" db="EMBL/GenBank/DDBJ databases">
        <title>Acidihalobacter prosperus V6 (DSM14174).</title>
        <authorList>
            <person name="Khaleque H.N."/>
            <person name="Ramsay J.P."/>
            <person name="Murphy R.J.T."/>
            <person name="Kaksonen A.H."/>
            <person name="Boxall N.J."/>
            <person name="Watkin E.L.J."/>
        </authorList>
    </citation>
    <scope>NUCLEOTIDE SEQUENCE [LARGE SCALE GENOMIC DNA]</scope>
    <source>
        <strain evidence="2 3">V6</strain>
    </source>
</reference>
<accession>A0A1D8K6A6</accession>
<dbReference type="AlphaFoldDB" id="A0A1D8K6A6"/>
<protein>
    <submittedName>
        <fullName evidence="2">Uncharacterized protein</fullName>
    </submittedName>
</protein>
<gene>
    <name evidence="2" type="ORF">BJI67_04670</name>
</gene>
<evidence type="ECO:0000256" key="1">
    <source>
        <dbReference type="SAM" id="Phobius"/>
    </source>
</evidence>
<evidence type="ECO:0000313" key="2">
    <source>
        <dbReference type="EMBL" id="AOV16460.1"/>
    </source>
</evidence>
<evidence type="ECO:0000313" key="3">
    <source>
        <dbReference type="Proteomes" id="UP000095342"/>
    </source>
</evidence>